<reference evidence="1" key="1">
    <citation type="submission" date="2024-03" db="EMBL/GenBank/DDBJ databases">
        <title>WGS assembly of Saponaria officinalis var. Norfolk2.</title>
        <authorList>
            <person name="Jenkins J."/>
            <person name="Shu S."/>
            <person name="Grimwood J."/>
            <person name="Barry K."/>
            <person name="Goodstein D."/>
            <person name="Schmutz J."/>
            <person name="Leebens-Mack J."/>
            <person name="Osbourn A."/>
        </authorList>
    </citation>
    <scope>NUCLEOTIDE SEQUENCE [LARGE SCALE GENOMIC DNA]</scope>
    <source>
        <strain evidence="1">JIC</strain>
    </source>
</reference>
<dbReference type="EMBL" id="JBDFQZ010000006">
    <property type="protein sequence ID" value="KAK9714111.1"/>
    <property type="molecule type" value="Genomic_DNA"/>
</dbReference>
<organism evidence="1 2">
    <name type="scientific">Saponaria officinalis</name>
    <name type="common">Common soapwort</name>
    <name type="synonym">Lychnis saponaria</name>
    <dbReference type="NCBI Taxonomy" id="3572"/>
    <lineage>
        <taxon>Eukaryota</taxon>
        <taxon>Viridiplantae</taxon>
        <taxon>Streptophyta</taxon>
        <taxon>Embryophyta</taxon>
        <taxon>Tracheophyta</taxon>
        <taxon>Spermatophyta</taxon>
        <taxon>Magnoliopsida</taxon>
        <taxon>eudicotyledons</taxon>
        <taxon>Gunneridae</taxon>
        <taxon>Pentapetalae</taxon>
        <taxon>Caryophyllales</taxon>
        <taxon>Caryophyllaceae</taxon>
        <taxon>Caryophylleae</taxon>
        <taxon>Saponaria</taxon>
    </lineage>
</organism>
<sequence length="95" mass="10712">MVSSRKRIRFHLMGHLDRERQNLTLRIQTAENKTYTQPAVVLPPFVPFAQAFSTVITTALTGSLYYIAASPKGPVLQSRFGREDPKNLFAVYNDG</sequence>
<protein>
    <submittedName>
        <fullName evidence="1">Uncharacterized protein</fullName>
    </submittedName>
</protein>
<dbReference type="PANTHER" id="PTHR36736:SF1">
    <property type="entry name" value="OS03G0100030 PROTEIN"/>
    <property type="match status" value="1"/>
</dbReference>
<dbReference type="AlphaFoldDB" id="A0AAW1K703"/>
<comment type="caution">
    <text evidence="1">The sequence shown here is derived from an EMBL/GenBank/DDBJ whole genome shotgun (WGS) entry which is preliminary data.</text>
</comment>
<proteinExistence type="predicted"/>
<dbReference type="PANTHER" id="PTHR36736">
    <property type="entry name" value="OS03G0100030 PROTEIN"/>
    <property type="match status" value="1"/>
</dbReference>
<name>A0AAW1K703_SAPOF</name>
<gene>
    <name evidence="1" type="ORF">RND81_06G072100</name>
</gene>
<evidence type="ECO:0000313" key="1">
    <source>
        <dbReference type="EMBL" id="KAK9714111.1"/>
    </source>
</evidence>
<dbReference type="Proteomes" id="UP001443914">
    <property type="component" value="Unassembled WGS sequence"/>
</dbReference>
<evidence type="ECO:0000313" key="2">
    <source>
        <dbReference type="Proteomes" id="UP001443914"/>
    </source>
</evidence>
<keyword evidence="2" id="KW-1185">Reference proteome</keyword>
<accession>A0AAW1K703</accession>